<reference evidence="1 2" key="1">
    <citation type="submission" date="2024-11" db="EMBL/GenBank/DDBJ databases">
        <title>A near-complete genome assembly of Cinchona calisaya.</title>
        <authorList>
            <person name="Lian D.C."/>
            <person name="Zhao X.W."/>
            <person name="Wei L."/>
        </authorList>
    </citation>
    <scope>NUCLEOTIDE SEQUENCE [LARGE SCALE GENOMIC DNA]</scope>
    <source>
        <tissue evidence="1">Nenye</tissue>
    </source>
</reference>
<protein>
    <submittedName>
        <fullName evidence="1">Uncharacterized protein</fullName>
    </submittedName>
</protein>
<proteinExistence type="predicted"/>
<accession>A0ABD2ZK26</accession>
<keyword evidence="2" id="KW-1185">Reference proteome</keyword>
<evidence type="ECO:0000313" key="2">
    <source>
        <dbReference type="Proteomes" id="UP001630127"/>
    </source>
</evidence>
<evidence type="ECO:0000313" key="1">
    <source>
        <dbReference type="EMBL" id="KAL3518812.1"/>
    </source>
</evidence>
<comment type="caution">
    <text evidence="1">The sequence shown here is derived from an EMBL/GenBank/DDBJ whole genome shotgun (WGS) entry which is preliminary data.</text>
</comment>
<gene>
    <name evidence="1" type="ORF">ACH5RR_021401</name>
</gene>
<dbReference type="AlphaFoldDB" id="A0ABD2ZK26"/>
<organism evidence="1 2">
    <name type="scientific">Cinchona calisaya</name>
    <dbReference type="NCBI Taxonomy" id="153742"/>
    <lineage>
        <taxon>Eukaryota</taxon>
        <taxon>Viridiplantae</taxon>
        <taxon>Streptophyta</taxon>
        <taxon>Embryophyta</taxon>
        <taxon>Tracheophyta</taxon>
        <taxon>Spermatophyta</taxon>
        <taxon>Magnoliopsida</taxon>
        <taxon>eudicotyledons</taxon>
        <taxon>Gunneridae</taxon>
        <taxon>Pentapetalae</taxon>
        <taxon>asterids</taxon>
        <taxon>lamiids</taxon>
        <taxon>Gentianales</taxon>
        <taxon>Rubiaceae</taxon>
        <taxon>Cinchonoideae</taxon>
        <taxon>Cinchoneae</taxon>
        <taxon>Cinchona</taxon>
    </lineage>
</organism>
<dbReference type="Proteomes" id="UP001630127">
    <property type="component" value="Unassembled WGS sequence"/>
</dbReference>
<dbReference type="EMBL" id="JBJUIK010000009">
    <property type="protein sequence ID" value="KAL3518812.1"/>
    <property type="molecule type" value="Genomic_DNA"/>
</dbReference>
<sequence>MDVIVKDPHVPLSNNFAGLAVDDEMNNGEERYNVLVQEVSIKLVSHVDKPTFPQEESEFLPTGVFDNALAIVKLKINIKTGPKPFKFNQFLMKHPKFHKIWETRWAEHLQRDHMYTFCMKLNNLKMDLKALKKRHFNENAECKGCSFTNSITTTGWPIQY</sequence>
<name>A0ABD2ZK26_9GENT</name>